<feature type="transmembrane region" description="Helical" evidence="1">
    <location>
        <begin position="123"/>
        <end position="141"/>
    </location>
</feature>
<keyword evidence="1" id="KW-0472">Membrane</keyword>
<evidence type="ECO:0000256" key="1">
    <source>
        <dbReference type="SAM" id="Phobius"/>
    </source>
</evidence>
<dbReference type="Proteomes" id="UP000306147">
    <property type="component" value="Unassembled WGS sequence"/>
</dbReference>
<feature type="transmembrane region" description="Helical" evidence="1">
    <location>
        <begin position="87"/>
        <end position="111"/>
    </location>
</feature>
<gene>
    <name evidence="2" type="ORF">E5A73_08585</name>
</gene>
<evidence type="ECO:0008006" key="4">
    <source>
        <dbReference type="Google" id="ProtNLM"/>
    </source>
</evidence>
<dbReference type="EMBL" id="SRXT01000003">
    <property type="protein sequence ID" value="TGX54166.1"/>
    <property type="molecule type" value="Genomic_DNA"/>
</dbReference>
<keyword evidence="3" id="KW-1185">Reference proteome</keyword>
<organism evidence="2 3">
    <name type="scientific">Sphingomonas gei</name>
    <dbReference type="NCBI Taxonomy" id="1395960"/>
    <lineage>
        <taxon>Bacteria</taxon>
        <taxon>Pseudomonadati</taxon>
        <taxon>Pseudomonadota</taxon>
        <taxon>Alphaproteobacteria</taxon>
        <taxon>Sphingomonadales</taxon>
        <taxon>Sphingomonadaceae</taxon>
        <taxon>Sphingomonas</taxon>
    </lineage>
</organism>
<dbReference type="OrthoDB" id="648493at2"/>
<keyword evidence="1" id="KW-1133">Transmembrane helix</keyword>
<evidence type="ECO:0000313" key="3">
    <source>
        <dbReference type="Proteomes" id="UP000306147"/>
    </source>
</evidence>
<evidence type="ECO:0000313" key="2">
    <source>
        <dbReference type="EMBL" id="TGX54166.1"/>
    </source>
</evidence>
<reference evidence="2 3" key="1">
    <citation type="submission" date="2019-04" db="EMBL/GenBank/DDBJ databases">
        <title>Sphingomonas psychrotolerans sp. nov., isolated from soil in the Tianshan Mountains, Xinjiang, China.</title>
        <authorList>
            <person name="Luo Y."/>
            <person name="Sheng H."/>
        </authorList>
    </citation>
    <scope>NUCLEOTIDE SEQUENCE [LARGE SCALE GENOMIC DNA]</scope>
    <source>
        <strain evidence="2 3">ZFGT-11</strain>
    </source>
</reference>
<feature type="transmembrane region" description="Helical" evidence="1">
    <location>
        <begin position="18"/>
        <end position="41"/>
    </location>
</feature>
<accession>A0A4S1XGK9</accession>
<comment type="caution">
    <text evidence="2">The sequence shown here is derived from an EMBL/GenBank/DDBJ whole genome shotgun (WGS) entry which is preliminary data.</text>
</comment>
<sequence length="241" mass="25669">MATLAATPPRSRAYPDRIFFGGAAVALVLVTLLGFAPTYYLSYFTAAPALGPLVHLHGVVFSAWMILYAGQNWLIGTGNVRWHRRTGMAGAALAVLVFVVGVVTTITLARANLHAAVRHGAPPIFPLGAITAFAVLFTAGIAVRQRPAHHKRLMLLATVALATTPLARITRMATNAVTPPVGGMLLSDLFLLALVAFDLRQRGRVHPATLAGGGFLLASQLFRLTFSQTGLWRSFLHTVVG</sequence>
<protein>
    <recommendedName>
        <fullName evidence="4">DUF2306 domain-containing protein</fullName>
    </recommendedName>
</protein>
<dbReference type="AlphaFoldDB" id="A0A4S1XGK9"/>
<name>A0A4S1XGK9_9SPHN</name>
<feature type="transmembrane region" description="Helical" evidence="1">
    <location>
        <begin position="53"/>
        <end position="75"/>
    </location>
</feature>
<dbReference type="RefSeq" id="WP_135963405.1">
    <property type="nucleotide sequence ID" value="NZ_SRXT01000003.1"/>
</dbReference>
<proteinExistence type="predicted"/>
<keyword evidence="1" id="KW-0812">Transmembrane</keyword>